<dbReference type="Pfam" id="PF00929">
    <property type="entry name" value="RNase_T"/>
    <property type="match status" value="1"/>
</dbReference>
<keyword evidence="11" id="KW-1185">Reference proteome</keyword>
<feature type="region of interest" description="Disordered" evidence="8">
    <location>
        <begin position="1"/>
        <end position="46"/>
    </location>
</feature>
<dbReference type="GO" id="GO:0003676">
    <property type="term" value="F:nucleic acid binding"/>
    <property type="evidence" value="ECO:0007669"/>
    <property type="project" value="InterPro"/>
</dbReference>
<feature type="domain" description="Exonuclease" evidence="9">
    <location>
        <begin position="101"/>
        <end position="261"/>
    </location>
</feature>
<evidence type="ECO:0000256" key="7">
    <source>
        <dbReference type="ARBA" id="ARBA00023242"/>
    </source>
</evidence>
<feature type="compositionally biased region" description="Basic residues" evidence="8">
    <location>
        <begin position="11"/>
        <end position="29"/>
    </location>
</feature>
<reference evidence="10" key="2">
    <citation type="submission" date="2020-11" db="EMBL/GenBank/DDBJ databases">
        <authorList>
            <person name="McCartney M.A."/>
            <person name="Auch B."/>
            <person name="Kono T."/>
            <person name="Mallez S."/>
            <person name="Becker A."/>
            <person name="Gohl D.M."/>
            <person name="Silverstein K.A.T."/>
            <person name="Koren S."/>
            <person name="Bechman K.B."/>
            <person name="Herman A."/>
            <person name="Abrahante J.E."/>
            <person name="Garbe J."/>
        </authorList>
    </citation>
    <scope>NUCLEOTIDE SEQUENCE</scope>
    <source>
        <strain evidence="10">Duluth1</strain>
        <tissue evidence="10">Whole animal</tissue>
    </source>
</reference>
<keyword evidence="4" id="KW-0540">Nuclease</keyword>
<evidence type="ECO:0000256" key="6">
    <source>
        <dbReference type="ARBA" id="ARBA00022839"/>
    </source>
</evidence>
<evidence type="ECO:0000256" key="3">
    <source>
        <dbReference type="ARBA" id="ARBA00016937"/>
    </source>
</evidence>
<feature type="non-terminal residue" evidence="10">
    <location>
        <position position="277"/>
    </location>
</feature>
<dbReference type="CDD" id="cd06144">
    <property type="entry name" value="REX4_like"/>
    <property type="match status" value="1"/>
</dbReference>
<dbReference type="SUPFAM" id="SSF53098">
    <property type="entry name" value="Ribonuclease H-like"/>
    <property type="match status" value="1"/>
</dbReference>
<dbReference type="PANTHER" id="PTHR12801">
    <property type="entry name" value="RNA EXONUCLEASE REXO1 / RECO3 FAMILY MEMBER-RELATED"/>
    <property type="match status" value="1"/>
</dbReference>
<protein>
    <recommendedName>
        <fullName evidence="3">RNA exonuclease 4</fullName>
    </recommendedName>
</protein>
<comment type="subcellular location">
    <subcellularLocation>
        <location evidence="1">Nucleus</location>
    </subcellularLocation>
</comment>
<dbReference type="AlphaFoldDB" id="A0A9D4MJM0"/>
<evidence type="ECO:0000259" key="9">
    <source>
        <dbReference type="SMART" id="SM00479"/>
    </source>
</evidence>
<reference evidence="10" key="1">
    <citation type="journal article" date="2019" name="bioRxiv">
        <title>The Genome of the Zebra Mussel, Dreissena polymorpha: A Resource for Invasive Species Research.</title>
        <authorList>
            <person name="McCartney M.A."/>
            <person name="Auch B."/>
            <person name="Kono T."/>
            <person name="Mallez S."/>
            <person name="Zhang Y."/>
            <person name="Obille A."/>
            <person name="Becker A."/>
            <person name="Abrahante J.E."/>
            <person name="Garbe J."/>
            <person name="Badalamenti J.P."/>
            <person name="Herman A."/>
            <person name="Mangelson H."/>
            <person name="Liachko I."/>
            <person name="Sullivan S."/>
            <person name="Sone E.D."/>
            <person name="Koren S."/>
            <person name="Silverstein K.A.T."/>
            <person name="Beckman K.B."/>
            <person name="Gohl D.M."/>
        </authorList>
    </citation>
    <scope>NUCLEOTIDE SEQUENCE</scope>
    <source>
        <strain evidence="10">Duluth1</strain>
        <tissue evidence="10">Whole animal</tissue>
    </source>
</reference>
<evidence type="ECO:0000256" key="1">
    <source>
        <dbReference type="ARBA" id="ARBA00004123"/>
    </source>
</evidence>
<accession>A0A9D4MJM0</accession>
<keyword evidence="5" id="KW-0378">Hydrolase</keyword>
<dbReference type="InterPro" id="IPR013520">
    <property type="entry name" value="Ribonucl_H"/>
</dbReference>
<evidence type="ECO:0000256" key="8">
    <source>
        <dbReference type="SAM" id="MobiDB-lite"/>
    </source>
</evidence>
<organism evidence="10 11">
    <name type="scientific">Dreissena polymorpha</name>
    <name type="common">Zebra mussel</name>
    <name type="synonym">Mytilus polymorpha</name>
    <dbReference type="NCBI Taxonomy" id="45954"/>
    <lineage>
        <taxon>Eukaryota</taxon>
        <taxon>Metazoa</taxon>
        <taxon>Spiralia</taxon>
        <taxon>Lophotrochozoa</taxon>
        <taxon>Mollusca</taxon>
        <taxon>Bivalvia</taxon>
        <taxon>Autobranchia</taxon>
        <taxon>Heteroconchia</taxon>
        <taxon>Euheterodonta</taxon>
        <taxon>Imparidentia</taxon>
        <taxon>Neoheterodontei</taxon>
        <taxon>Myida</taxon>
        <taxon>Dreissenoidea</taxon>
        <taxon>Dreissenidae</taxon>
        <taxon>Dreissena</taxon>
    </lineage>
</organism>
<name>A0A9D4MJM0_DREPO</name>
<dbReference type="SMART" id="SM00479">
    <property type="entry name" value="EXOIII"/>
    <property type="match status" value="1"/>
</dbReference>
<sequence length="277" mass="31373">TLRESSGSLAGKKRKIPDHALRNPKYRKKEPKEVAAEKKDQAEKEPEIWFDDVDEILLDRKAAFPVPTITAPVHDENLPSSKQPTPKNPLVKAEAYKGLTKAVGMDCEMVGVGDGTDSMLARVSIVNQYGEPVYDAYVRPKEKVVDYRTHVSGIRPQDLKNGEPFEEVQKDVSEILKGRLLVGHAIMNDLRVLYLSHPKKKIRDTSRFKKFRQLTGGKTPSLKKLSEKVLAVKVQEGEHNSIQDAQAAMRLYTMYRKEWEAEVKGKRRRGKLTKQAT</sequence>
<evidence type="ECO:0000313" key="10">
    <source>
        <dbReference type="EMBL" id="KAH3876611.1"/>
    </source>
</evidence>
<evidence type="ECO:0000256" key="4">
    <source>
        <dbReference type="ARBA" id="ARBA00022722"/>
    </source>
</evidence>
<comment type="caution">
    <text evidence="10">The sequence shown here is derived from an EMBL/GenBank/DDBJ whole genome shotgun (WGS) entry which is preliminary data.</text>
</comment>
<evidence type="ECO:0000256" key="5">
    <source>
        <dbReference type="ARBA" id="ARBA00022801"/>
    </source>
</evidence>
<comment type="similarity">
    <text evidence="2">Belongs to the REXO4 family.</text>
</comment>
<dbReference type="GO" id="GO:0008408">
    <property type="term" value="F:3'-5' exonuclease activity"/>
    <property type="evidence" value="ECO:0007669"/>
    <property type="project" value="InterPro"/>
</dbReference>
<dbReference type="GO" id="GO:0006364">
    <property type="term" value="P:rRNA processing"/>
    <property type="evidence" value="ECO:0007669"/>
    <property type="project" value="InterPro"/>
</dbReference>
<dbReference type="InterPro" id="IPR012337">
    <property type="entry name" value="RNaseH-like_sf"/>
</dbReference>
<evidence type="ECO:0000256" key="2">
    <source>
        <dbReference type="ARBA" id="ARBA00010489"/>
    </source>
</evidence>
<evidence type="ECO:0000313" key="11">
    <source>
        <dbReference type="Proteomes" id="UP000828390"/>
    </source>
</evidence>
<keyword evidence="6" id="KW-0269">Exonuclease</keyword>
<dbReference type="InterPro" id="IPR047021">
    <property type="entry name" value="REXO1/3/4-like"/>
</dbReference>
<proteinExistence type="inferred from homology"/>
<dbReference type="GO" id="GO:0005634">
    <property type="term" value="C:nucleus"/>
    <property type="evidence" value="ECO:0007669"/>
    <property type="project" value="UniProtKB-SubCell"/>
</dbReference>
<gene>
    <name evidence="10" type="ORF">DPMN_000458</name>
</gene>
<dbReference type="InterPro" id="IPR036397">
    <property type="entry name" value="RNaseH_sf"/>
</dbReference>
<keyword evidence="7" id="KW-0539">Nucleus</keyword>
<dbReference type="PANTHER" id="PTHR12801:SF158">
    <property type="entry name" value="RNA EXONUCLEASE 4"/>
    <property type="match status" value="1"/>
</dbReference>
<dbReference type="FunFam" id="3.30.420.10:FF:000007">
    <property type="entry name" value="Interferon-stimulated exonuclease gene 20"/>
    <property type="match status" value="1"/>
</dbReference>
<dbReference type="Gene3D" id="3.30.420.10">
    <property type="entry name" value="Ribonuclease H-like superfamily/Ribonuclease H"/>
    <property type="match status" value="1"/>
</dbReference>
<dbReference type="Proteomes" id="UP000828390">
    <property type="component" value="Unassembled WGS sequence"/>
</dbReference>
<feature type="compositionally biased region" description="Basic and acidic residues" evidence="8">
    <location>
        <begin position="30"/>
        <end position="46"/>
    </location>
</feature>
<dbReference type="InterPro" id="IPR037431">
    <property type="entry name" value="REX4_DEDDh_dom"/>
</dbReference>
<dbReference type="EMBL" id="JAIWYP010000001">
    <property type="protein sequence ID" value="KAH3876611.1"/>
    <property type="molecule type" value="Genomic_DNA"/>
</dbReference>